<accession>A0A6J7DZH5</accession>
<proteinExistence type="predicted"/>
<sequence length="78" mass="8548">MPEAMVQRSAYDVLGVTQQCLGNVLVFGPRGRAAEWAADAELAALLRRAQGVSLRWVEQARQALARPRSQPPLHRAAL</sequence>
<dbReference type="AlphaFoldDB" id="A0A6J7DZH5"/>
<dbReference type="EMBL" id="CAFBLQ010000106">
    <property type="protein sequence ID" value="CAB4876187.1"/>
    <property type="molecule type" value="Genomic_DNA"/>
</dbReference>
<name>A0A6J7DZH5_9ZZZZ</name>
<reference evidence="1" key="1">
    <citation type="submission" date="2020-05" db="EMBL/GenBank/DDBJ databases">
        <authorList>
            <person name="Chiriac C."/>
            <person name="Salcher M."/>
            <person name="Ghai R."/>
            <person name="Kavagutti S V."/>
        </authorList>
    </citation>
    <scope>NUCLEOTIDE SEQUENCE</scope>
</reference>
<evidence type="ECO:0000313" key="1">
    <source>
        <dbReference type="EMBL" id="CAB4876187.1"/>
    </source>
</evidence>
<gene>
    <name evidence="1" type="ORF">UFOPK3423_01020</name>
</gene>
<organism evidence="1">
    <name type="scientific">freshwater metagenome</name>
    <dbReference type="NCBI Taxonomy" id="449393"/>
    <lineage>
        <taxon>unclassified sequences</taxon>
        <taxon>metagenomes</taxon>
        <taxon>ecological metagenomes</taxon>
    </lineage>
</organism>
<protein>
    <submittedName>
        <fullName evidence="1">Unannotated protein</fullName>
    </submittedName>
</protein>